<dbReference type="GO" id="GO:0042910">
    <property type="term" value="F:xenobiotic transmembrane transporter activity"/>
    <property type="evidence" value="ECO:0007669"/>
    <property type="project" value="TreeGrafter"/>
</dbReference>
<dbReference type="SUPFAM" id="SSF82693">
    <property type="entry name" value="Multidrug efflux transporter AcrB pore domain, PN1, PN2, PC1 and PC2 subdomains"/>
    <property type="match status" value="3"/>
</dbReference>
<accession>A0A1G9W5M8</accession>
<feature type="compositionally biased region" description="Gly residues" evidence="1">
    <location>
        <begin position="274"/>
        <end position="290"/>
    </location>
</feature>
<dbReference type="PANTHER" id="PTHR32063:SF0">
    <property type="entry name" value="SWARMING MOTILITY PROTEIN SWRC"/>
    <property type="match status" value="1"/>
</dbReference>
<evidence type="ECO:0000256" key="2">
    <source>
        <dbReference type="SAM" id="Phobius"/>
    </source>
</evidence>
<protein>
    <submittedName>
        <fullName evidence="3">Hydrophobic/amphiphilic exporter-1, HAE1 family</fullName>
    </submittedName>
</protein>
<keyword evidence="2" id="KW-1133">Transmembrane helix</keyword>
<dbReference type="EMBL" id="FNHW01000001">
    <property type="protein sequence ID" value="SDM79501.1"/>
    <property type="molecule type" value="Genomic_DNA"/>
</dbReference>
<dbReference type="InterPro" id="IPR001036">
    <property type="entry name" value="Acrflvin-R"/>
</dbReference>
<feature type="transmembrane region" description="Helical" evidence="2">
    <location>
        <begin position="917"/>
        <end position="937"/>
    </location>
</feature>
<feature type="transmembrane region" description="Helical" evidence="2">
    <location>
        <begin position="563"/>
        <end position="588"/>
    </location>
</feature>
<keyword evidence="4" id="KW-1185">Reference proteome</keyword>
<dbReference type="Gene3D" id="1.20.1640.10">
    <property type="entry name" value="Multidrug efflux transporter AcrB transmembrane domain"/>
    <property type="match status" value="3"/>
</dbReference>
<dbReference type="Gene3D" id="3.30.70.1430">
    <property type="entry name" value="Multidrug efflux transporter AcrB pore domain"/>
    <property type="match status" value="2"/>
</dbReference>
<dbReference type="STRING" id="459525.SAMN04488137_1958"/>
<feature type="transmembrane region" description="Helical" evidence="2">
    <location>
        <begin position="989"/>
        <end position="1009"/>
    </location>
</feature>
<gene>
    <name evidence="3" type="ORF">SAMN04488137_1958</name>
</gene>
<name>A0A1G9W5M8_9BACL</name>
<dbReference type="Gene3D" id="3.30.70.1320">
    <property type="entry name" value="Multidrug efflux transporter AcrB pore domain like"/>
    <property type="match status" value="2"/>
</dbReference>
<feature type="transmembrane region" description="Helical" evidence="2">
    <location>
        <begin position="402"/>
        <end position="422"/>
    </location>
</feature>
<dbReference type="Proteomes" id="UP000199544">
    <property type="component" value="Unassembled WGS sequence"/>
</dbReference>
<feature type="region of interest" description="Disordered" evidence="1">
    <location>
        <begin position="237"/>
        <end position="296"/>
    </location>
</feature>
<dbReference type="PRINTS" id="PR00702">
    <property type="entry name" value="ACRIFLAVINRP"/>
</dbReference>
<dbReference type="OrthoDB" id="9757876at2"/>
<organism evidence="3 4">
    <name type="scientific">Fictibacillus solisalsi</name>
    <dbReference type="NCBI Taxonomy" id="459525"/>
    <lineage>
        <taxon>Bacteria</taxon>
        <taxon>Bacillati</taxon>
        <taxon>Bacillota</taxon>
        <taxon>Bacilli</taxon>
        <taxon>Bacillales</taxon>
        <taxon>Fictibacillaceae</taxon>
        <taxon>Fictibacillus</taxon>
    </lineage>
</organism>
<feature type="transmembrane region" description="Helical" evidence="2">
    <location>
        <begin position="476"/>
        <end position="498"/>
    </location>
</feature>
<dbReference type="Gene3D" id="3.30.2090.10">
    <property type="entry name" value="Multidrug efflux transporter AcrB TolC docking domain, DN and DC subdomains"/>
    <property type="match status" value="3"/>
</dbReference>
<evidence type="ECO:0000313" key="3">
    <source>
        <dbReference type="EMBL" id="SDM79501.1"/>
    </source>
</evidence>
<dbReference type="Pfam" id="PF00873">
    <property type="entry name" value="ACR_tran"/>
    <property type="match status" value="2"/>
</dbReference>
<dbReference type="GO" id="GO:0005886">
    <property type="term" value="C:plasma membrane"/>
    <property type="evidence" value="ECO:0007669"/>
    <property type="project" value="TreeGrafter"/>
</dbReference>
<feature type="transmembrane region" description="Helical" evidence="2">
    <location>
        <begin position="891"/>
        <end position="910"/>
    </location>
</feature>
<reference evidence="4" key="1">
    <citation type="submission" date="2016-10" db="EMBL/GenBank/DDBJ databases">
        <authorList>
            <person name="Varghese N."/>
            <person name="Submissions S."/>
        </authorList>
    </citation>
    <scope>NUCLEOTIDE SEQUENCE [LARGE SCALE GENOMIC DNA]</scope>
    <source>
        <strain evidence="4">CGMCC 1.6854</strain>
    </source>
</reference>
<evidence type="ECO:0000256" key="1">
    <source>
        <dbReference type="SAM" id="MobiDB-lite"/>
    </source>
</evidence>
<dbReference type="InterPro" id="IPR027463">
    <property type="entry name" value="AcrB_DN_DC_subdom"/>
</dbReference>
<keyword evidence="2" id="KW-0472">Membrane</keyword>
<feature type="transmembrane region" description="Helical" evidence="2">
    <location>
        <begin position="943"/>
        <end position="968"/>
    </location>
</feature>
<dbReference type="SUPFAM" id="SSF82714">
    <property type="entry name" value="Multidrug efflux transporter AcrB TolC docking domain, DN and DC subdomains"/>
    <property type="match status" value="2"/>
</dbReference>
<dbReference type="SUPFAM" id="SSF82866">
    <property type="entry name" value="Multidrug efflux transporter AcrB transmembrane domain"/>
    <property type="match status" value="2"/>
</dbReference>
<dbReference type="Gene3D" id="3.30.70.1440">
    <property type="entry name" value="Multidrug efflux transporter AcrB pore domain"/>
    <property type="match status" value="1"/>
</dbReference>
<feature type="compositionally biased region" description="Low complexity" evidence="1">
    <location>
        <begin position="245"/>
        <end position="273"/>
    </location>
</feature>
<proteinExistence type="predicted"/>
<keyword evidence="2" id="KW-0812">Transmembrane</keyword>
<evidence type="ECO:0000313" key="4">
    <source>
        <dbReference type="Proteomes" id="UP000199544"/>
    </source>
</evidence>
<dbReference type="PANTHER" id="PTHR32063">
    <property type="match status" value="1"/>
</dbReference>
<sequence length="1061" mass="113888">MNWLTKFSLKNPVAIFIFSFLLILGGLFSFSSLKVDLLPNVDFPQITVQTTYPGASPQDVNKQVTDELEKKLKSLNNVKSVKSTSLESVSIINLEFPFSANMDDIEDQINTITKEAALPDTVSVEVNRFSFGTIPIYNISLFPKEGENIQPFVEDELVPELKKIQGINNVSVGGVKEDFVSIKVDQKKAQQLGVSLSTIKDEINSKFLSFPAGNVTSGNISVPVRVEEQLKTIKELTSLELTPPSQGTAQKSSSGQGSGSGAPAAGGPPAGTSQSGGAGAPSGSAGGGAPSGAAAPQSVQLGDIASIKQSEDVNEITRYNQKRSLSMAVTKKQDANTVDVADKVMSVLNKDKYKDKIDYAIGFDQASGIKESVNSLIKEGLFGALFASLAVLLFLRNIRATIIAIVSIPLSILISAIFLNQLDITLNIMTLGGMAVAVGRVVDDSIVVIENIFRRISKSSEEYSKNKLVIDSTKEILRAIVSSTLTTVVVFLPLGFVGGITGEFFLPFALTVVFALLASLLVAITIVPILAKFAFKKVKPENNDGPLQRAYAKVIRSSLNHKFIVLFISIVLLAGSLFLSTKLGAVFLPNEEQKTITANIELPASTTVKKTNDVSLKVEKMLDQRDTVKEVTAGIGSRDFQSGLKRENVANYFINLKKDTNVNNEIKSLEKEIQTVVDKDSKDAVVSLQEAQSGGPPSNNEVNIDLYSNNLDDLQKGAASVEKYMKSRNDLKYVSNNFKDTQRQWIVKIDTKKAADAGVSGYTVLGIINDATKPVSVGNLKLNGKENDVRLAYNKAPKSLDEVKDLKVYGTKGPVALSEVADIQDVDAVTAIQKLDGKVYAQVSAQIPGNDVQGVTQDVIKSVNDKVDLPKDVSTEGGGGSEETTQTFKELGLAIAVAIGLVYLTMLITFGRARIPFIILSSLIFVPVGAIGGLYLADEPLSVSAMIGILMLIGIVTTNAIVLVDRIGQNRNLKGMTIRKALLEAGKTRLRPILMTAFATIAALIPLALTSSSGTLISKGLAVVVIGGLTTSTLLTLIIVPVLYELFFRKQAKREQRESKA</sequence>
<feature type="transmembrane region" description="Helical" evidence="2">
    <location>
        <begin position="504"/>
        <end position="531"/>
    </location>
</feature>
<dbReference type="AlphaFoldDB" id="A0A1G9W5M8"/>
<feature type="transmembrane region" description="Helical" evidence="2">
    <location>
        <begin position="1021"/>
        <end position="1047"/>
    </location>
</feature>
<dbReference type="RefSeq" id="WP_090234209.1">
    <property type="nucleotide sequence ID" value="NZ_FNHW01000001.1"/>
</dbReference>